<sequence>MAKTGNKNIQAKLVGVSFDNDDDMVRLDNPISKLTINLKNAEVKRKAGQAQRGQGGQGRKGGHNVAAKVTVKGENDPTFQEQIYQIDRKLEAVKMLDMSSLQTKREFQNELQILGSLRLPFIVSLLGFCTKKTHANALSETLLLVVVKEKRGILFVRKLVELMQPEALALTDYFGNTALHATAVLGNIIEAELIVNKNPDLLNIWNKDGFLPLHLAAMHGKRKMTLFLLSVT</sequence>
<dbReference type="Proteomes" id="UP001060215">
    <property type="component" value="Chromosome 14"/>
</dbReference>
<proteinExistence type="predicted"/>
<keyword evidence="2" id="KW-1185">Reference proteome</keyword>
<accession>A0ACC0FJL6</accession>
<evidence type="ECO:0000313" key="1">
    <source>
        <dbReference type="EMBL" id="KAI7988534.1"/>
    </source>
</evidence>
<protein>
    <submittedName>
        <fullName evidence="1">Receptor-like protein kinase</fullName>
    </submittedName>
</protein>
<comment type="caution">
    <text evidence="1">The sequence shown here is derived from an EMBL/GenBank/DDBJ whole genome shotgun (WGS) entry which is preliminary data.</text>
</comment>
<name>A0ACC0FJL6_9ERIC</name>
<organism evidence="1 2">
    <name type="scientific">Camellia lanceoleosa</name>
    <dbReference type="NCBI Taxonomy" id="1840588"/>
    <lineage>
        <taxon>Eukaryota</taxon>
        <taxon>Viridiplantae</taxon>
        <taxon>Streptophyta</taxon>
        <taxon>Embryophyta</taxon>
        <taxon>Tracheophyta</taxon>
        <taxon>Spermatophyta</taxon>
        <taxon>Magnoliopsida</taxon>
        <taxon>eudicotyledons</taxon>
        <taxon>Gunneridae</taxon>
        <taxon>Pentapetalae</taxon>
        <taxon>asterids</taxon>
        <taxon>Ericales</taxon>
        <taxon>Theaceae</taxon>
        <taxon>Camellia</taxon>
    </lineage>
</organism>
<gene>
    <name evidence="1" type="ORF">LOK49_LG13G00513</name>
</gene>
<reference evidence="1 2" key="1">
    <citation type="journal article" date="2022" name="Plant J.">
        <title>Chromosome-level genome of Camellia lanceoleosa provides a valuable resource for understanding genome evolution and self-incompatibility.</title>
        <authorList>
            <person name="Gong W."/>
            <person name="Xiao S."/>
            <person name="Wang L."/>
            <person name="Liao Z."/>
            <person name="Chang Y."/>
            <person name="Mo W."/>
            <person name="Hu G."/>
            <person name="Li W."/>
            <person name="Zhao G."/>
            <person name="Zhu H."/>
            <person name="Hu X."/>
            <person name="Ji K."/>
            <person name="Xiang X."/>
            <person name="Song Q."/>
            <person name="Yuan D."/>
            <person name="Jin S."/>
            <person name="Zhang L."/>
        </authorList>
    </citation>
    <scope>NUCLEOTIDE SEQUENCE [LARGE SCALE GENOMIC DNA]</scope>
    <source>
        <strain evidence="1">SQ_2022a</strain>
    </source>
</reference>
<dbReference type="EMBL" id="CM045771">
    <property type="protein sequence ID" value="KAI7988534.1"/>
    <property type="molecule type" value="Genomic_DNA"/>
</dbReference>
<evidence type="ECO:0000313" key="2">
    <source>
        <dbReference type="Proteomes" id="UP001060215"/>
    </source>
</evidence>